<reference evidence="2" key="1">
    <citation type="submission" date="2021-02" db="EMBL/GenBank/DDBJ databases">
        <title>Strain Y2R2, a novel species of the genus Halomonas.</title>
        <authorList>
            <person name="Huang H."/>
        </authorList>
    </citation>
    <scope>NUCLEOTIDE SEQUENCE</scope>
    <source>
        <strain evidence="2">Y2R2</strain>
    </source>
</reference>
<dbReference type="RefSeq" id="WP_149286664.1">
    <property type="nucleotide sequence ID" value="NZ_CP038437.2"/>
</dbReference>
<dbReference type="SUPFAM" id="SSF51182">
    <property type="entry name" value="RmlC-like cupins"/>
    <property type="match status" value="1"/>
</dbReference>
<dbReference type="Gene3D" id="2.60.120.10">
    <property type="entry name" value="Jelly Rolls"/>
    <property type="match status" value="1"/>
</dbReference>
<dbReference type="OrthoDB" id="195923at2"/>
<sequence length="137" mass="15307">MKEVQFPKAPVQLNDEEISTELASIDIPDIVVPDYGKPLLERRMRCRLLECRPGGTIAIHSHENRPAILYVLEGTGVEHTNQSKDPVNWKAGDCFSEYNDVEHWVKNTSDKNPLKVLTFDLLDDGPKPDSSDCGSGC</sequence>
<dbReference type="InterPro" id="IPR014710">
    <property type="entry name" value="RmlC-like_jellyroll"/>
</dbReference>
<evidence type="ECO:0000259" key="1">
    <source>
        <dbReference type="Pfam" id="PF07883"/>
    </source>
</evidence>
<dbReference type="KEGG" id="hbh:E4T21_19730"/>
<protein>
    <submittedName>
        <fullName evidence="2">Cupin domain-containing protein</fullName>
    </submittedName>
</protein>
<dbReference type="InterPro" id="IPR011051">
    <property type="entry name" value="RmlC_Cupin_sf"/>
</dbReference>
<name>A0A5C1NIK8_9GAMM</name>
<dbReference type="AlphaFoldDB" id="A0A5C1NIK8"/>
<organism evidence="2 3">
    <name type="scientific">Halomonas binhaiensis</name>
    <dbReference type="NCBI Taxonomy" id="2562282"/>
    <lineage>
        <taxon>Bacteria</taxon>
        <taxon>Pseudomonadati</taxon>
        <taxon>Pseudomonadota</taxon>
        <taxon>Gammaproteobacteria</taxon>
        <taxon>Oceanospirillales</taxon>
        <taxon>Halomonadaceae</taxon>
        <taxon>Halomonas</taxon>
    </lineage>
</organism>
<gene>
    <name evidence="2" type="ORF">E4T21_19730</name>
</gene>
<dbReference type="InterPro" id="IPR013096">
    <property type="entry name" value="Cupin_2"/>
</dbReference>
<feature type="domain" description="Cupin type-2" evidence="1">
    <location>
        <begin position="50"/>
        <end position="118"/>
    </location>
</feature>
<keyword evidence="3" id="KW-1185">Reference proteome</keyword>
<evidence type="ECO:0000313" key="3">
    <source>
        <dbReference type="Proteomes" id="UP000324285"/>
    </source>
</evidence>
<proteinExistence type="predicted"/>
<accession>A0A5C1NIK8</accession>
<dbReference type="Pfam" id="PF07883">
    <property type="entry name" value="Cupin_2"/>
    <property type="match status" value="1"/>
</dbReference>
<evidence type="ECO:0000313" key="2">
    <source>
        <dbReference type="EMBL" id="QEM83542.1"/>
    </source>
</evidence>
<dbReference type="EMBL" id="CP038437">
    <property type="protein sequence ID" value="QEM83542.1"/>
    <property type="molecule type" value="Genomic_DNA"/>
</dbReference>
<dbReference type="Proteomes" id="UP000324285">
    <property type="component" value="Chromosome"/>
</dbReference>